<feature type="region of interest" description="Disordered" evidence="1">
    <location>
        <begin position="634"/>
        <end position="677"/>
    </location>
</feature>
<sequence>MANIPVDNTTTSVNNVLLQIQDVLLDILLEVAKKAPNDAVYFGCSSSTLNRILKNPAVVKVINIASFVKDPTLMNRYPLFFESAINSRNPIALYLRGMSRVIVDFDVLGSLTFFYQASKGGVDAATLMAAICATACGHYPFALEMLDRIDRWRNRMCHMIQIGDDVMDTAKLMVVDDRCKLPQFLTDSPRCHWKHHLICCELCYLYTQYQTARFVFDPSFHSRRGSSNTYFQLNYLDTITFALEDDHIDKLMDSQFGKLFQAGNKIAFSVRFLHYLLSRKLVTSEKKDIWCLFSGQPIRFSMREFAIATGLDCSTLPLTSEGDDDEIKSYTKQLFGSEKNATPLWIANTLLGRPYKDKDTRFKLACLLLVDGIVCPTSKNTKINGDHILMVRDVDEFLSYPWGRKSFDITMESIKTRTATLSNLCQPTCAIQGFLHALQMVVLACVPNLLSKDVKGKKPSLADDDEDDDDLPLIRPGAQKPITHQMNHVKMVDKDDKVVVKHILEDEDSVFDEEIMDDDEEESKVEKLPSAIEHGTAFTNKSFVGGVKASEHSKLPKHPSSSTSQKTSSDGDDHLDSGVPAFLEKLLAGNSSFLNAVNTLSSDFWMIRRDVKSAVNELAALRAEFTKFKKRNCSTDTLPVTTSNKVHREEPQKDNQGTNDGDQEKENEGNAEGEDNAAAQEGENQVYEPKIGHGVDDSQVEDEKEFTFTDEATKATNTIDEVLQDLNSCDLGVDESTNLPVSSIPVTDPNIQETEDIADVQDPIPEPPNTKVTGDHDD</sequence>
<dbReference type="Gramene" id="ESQ38652">
    <property type="protein sequence ID" value="ESQ38652"/>
    <property type="gene ID" value="EUTSA_v10029276mg"/>
</dbReference>
<dbReference type="EMBL" id="KI517537">
    <property type="protein sequence ID" value="ESQ38652.1"/>
    <property type="molecule type" value="Genomic_DNA"/>
</dbReference>
<gene>
    <name evidence="3" type="ORF">EUTSA_v10029276mg</name>
</gene>
<feature type="region of interest" description="Disordered" evidence="1">
    <location>
        <begin position="758"/>
        <end position="778"/>
    </location>
</feature>
<proteinExistence type="predicted"/>
<dbReference type="Proteomes" id="UP000030689">
    <property type="component" value="Unassembled WGS sequence"/>
</dbReference>
<dbReference type="PANTHER" id="PTHR48449">
    <property type="entry name" value="DUF1985 DOMAIN-CONTAINING PROTEIN"/>
    <property type="match status" value="1"/>
</dbReference>
<dbReference type="Pfam" id="PF09331">
    <property type="entry name" value="DUF1985"/>
    <property type="match status" value="1"/>
</dbReference>
<accession>V4L8H3</accession>
<protein>
    <recommendedName>
        <fullName evidence="2">DUF1985 domain-containing protein</fullName>
    </recommendedName>
</protein>
<organism evidence="3 4">
    <name type="scientific">Eutrema salsugineum</name>
    <name type="common">Saltwater cress</name>
    <name type="synonym">Sisymbrium salsugineum</name>
    <dbReference type="NCBI Taxonomy" id="72664"/>
    <lineage>
        <taxon>Eukaryota</taxon>
        <taxon>Viridiplantae</taxon>
        <taxon>Streptophyta</taxon>
        <taxon>Embryophyta</taxon>
        <taxon>Tracheophyta</taxon>
        <taxon>Spermatophyta</taxon>
        <taxon>Magnoliopsida</taxon>
        <taxon>eudicotyledons</taxon>
        <taxon>Gunneridae</taxon>
        <taxon>Pentapetalae</taxon>
        <taxon>rosids</taxon>
        <taxon>malvids</taxon>
        <taxon>Brassicales</taxon>
        <taxon>Brassicaceae</taxon>
        <taxon>Eutremeae</taxon>
        <taxon>Eutrema</taxon>
    </lineage>
</organism>
<feature type="region of interest" description="Disordered" evidence="1">
    <location>
        <begin position="549"/>
        <end position="576"/>
    </location>
</feature>
<evidence type="ECO:0000259" key="2">
    <source>
        <dbReference type="Pfam" id="PF09331"/>
    </source>
</evidence>
<dbReference type="InterPro" id="IPR015410">
    <property type="entry name" value="DUF1985"/>
</dbReference>
<dbReference type="PANTHER" id="PTHR48449:SF1">
    <property type="entry name" value="DUF1985 DOMAIN-CONTAINING PROTEIN"/>
    <property type="match status" value="1"/>
</dbReference>
<feature type="compositionally biased region" description="Polar residues" evidence="1">
    <location>
        <begin position="634"/>
        <end position="644"/>
    </location>
</feature>
<reference evidence="3 4" key="1">
    <citation type="journal article" date="2013" name="Front. Plant Sci.">
        <title>The Reference Genome of the Halophytic Plant Eutrema salsugineum.</title>
        <authorList>
            <person name="Yang R."/>
            <person name="Jarvis D.E."/>
            <person name="Chen H."/>
            <person name="Beilstein M.A."/>
            <person name="Grimwood J."/>
            <person name="Jenkins J."/>
            <person name="Shu S."/>
            <person name="Prochnik S."/>
            <person name="Xin M."/>
            <person name="Ma C."/>
            <person name="Schmutz J."/>
            <person name="Wing R.A."/>
            <person name="Mitchell-Olds T."/>
            <person name="Schumaker K.S."/>
            <person name="Wang X."/>
        </authorList>
    </citation>
    <scope>NUCLEOTIDE SEQUENCE [LARGE SCALE GENOMIC DNA]</scope>
</reference>
<name>V4L8H3_EUTSA</name>
<dbReference type="AlphaFoldDB" id="V4L8H3"/>
<keyword evidence="4" id="KW-1185">Reference proteome</keyword>
<evidence type="ECO:0000256" key="1">
    <source>
        <dbReference type="SAM" id="MobiDB-lite"/>
    </source>
</evidence>
<evidence type="ECO:0000313" key="4">
    <source>
        <dbReference type="Proteomes" id="UP000030689"/>
    </source>
</evidence>
<evidence type="ECO:0000313" key="3">
    <source>
        <dbReference type="EMBL" id="ESQ38652.1"/>
    </source>
</evidence>
<dbReference type="KEGG" id="eus:EUTSA_v10029276mg"/>
<feature type="domain" description="DUF1985" evidence="2">
    <location>
        <begin position="277"/>
        <end position="413"/>
    </location>
</feature>